<dbReference type="PRINTS" id="PR00364">
    <property type="entry name" value="DISEASERSIST"/>
</dbReference>
<dbReference type="Pfam" id="PF03704">
    <property type="entry name" value="BTAD"/>
    <property type="match status" value="1"/>
</dbReference>
<dbReference type="InterPro" id="IPR036388">
    <property type="entry name" value="WH-like_DNA-bd_sf"/>
</dbReference>
<comment type="caution">
    <text evidence="7">The sequence shown here is derived from an EMBL/GenBank/DDBJ whole genome shotgun (WGS) entry which is preliminary data.</text>
</comment>
<evidence type="ECO:0000313" key="7">
    <source>
        <dbReference type="EMBL" id="CAG6398844.1"/>
    </source>
</evidence>
<evidence type="ECO:0000256" key="1">
    <source>
        <dbReference type="ARBA" id="ARBA00005820"/>
    </source>
</evidence>
<name>A0A9W4DZS0_9ACTN</name>
<dbReference type="InterPro" id="IPR001867">
    <property type="entry name" value="OmpR/PhoB-type_DNA-bd"/>
</dbReference>
<evidence type="ECO:0000256" key="4">
    <source>
        <dbReference type="SAM" id="MobiDB-lite"/>
    </source>
</evidence>
<dbReference type="GO" id="GO:0003677">
    <property type="term" value="F:DNA binding"/>
    <property type="evidence" value="ECO:0007669"/>
    <property type="project" value="UniProtKB-KW"/>
</dbReference>
<dbReference type="SUPFAM" id="SSF52540">
    <property type="entry name" value="P-loop containing nucleoside triphosphate hydrolases"/>
    <property type="match status" value="1"/>
</dbReference>
<keyword evidence="2" id="KW-0902">Two-component regulatory system</keyword>
<sequence>MPGRENGRVRYSVLGVTEVRDAGGTPVVLGGGRARALVTALAVDAGRPVSVETLIAQVWAADPPADAAGALQALVARVRRVLGREAVTSEPGGYRLAAERDAVDMYEFERLVREGDTALTGGDPQKAARSLARALALWRGPALADLPDRAAAAARPEALHRTAQRLRIEADLALGRAADVLPALSEAVAAHPLDEAFRAQLIRALRAAGRTADALVAYEETRTVLAEALGADPGPELRALHADLLRQPEPPAPPPAAAGNLRARLTSFVGREAELRDIRQDVLGRRLVTLTGPGGSGKTRLAQQAAEAAADGFPDGVWLAELAPLDDPAGIPHAVLSALGRREAQVLAPGPLRGEPYQDDPVERLLEYCGRRRLLLVLDNCEHVIGGAAVLTAELLAACPGVTVLATSREPLGVPGEVVRPVEPLPPPTAYRLFAERAATVRPGAAPYGDADAGPDAVAVREICRRLDGLPLAIELAAARLRALSPRQIADRLDDRFRLLTSGSRTVLPRQQTLRAVVDWSWDLLTEPERTALRALSVFAGGCTLAAAEAVCGPDALETVAQLVEKSLVVADLLPAPAERGGPQVRYRLLETIHEYAAERAAERPAELAGAAGRHTAYFRDLARTADPELRGADQLRWLDVLEAELDNVRAALHRTVEAGEEGDALAIVLAMGWFWWLRNYRDEADAWLERVVAMSGDELLGDPADPLHWPRIDARMLLFFVKSDRAAEDQLTTPESLATAEVLAREYAAGGPQAARFPGMLWPFTTYLLNGQHGIRRHTEEVVANCRAHGGDWELAVALMFRTHVAVDSPGGLPAADESRAELEGLTGRLGDRWVRAQVHSASGEIAMARGDYATARTELEEAHRLGQELGADAEAAFLIARLSEVAYRAGDGAAAERLLARADEEAERYSVWDARTYVRFLQATLLLGRGEVARARERCDLALVRVSDGTPPPVFRVVLGGLSARIAVAEGDPRSALATVDVALRTAVAAGCTEQIVGAQLEVAAEVLAALGDAMTAVVALAAADAVRGPVPRSAPEQVVVDAVAAQAAAALSEAEVAAARERSAGLGWEQAAALVTVLAGRGEEPGPAPDLGGSDGARQ</sequence>
<protein>
    <submittedName>
        <fullName evidence="7">Predicted ATPase</fullName>
    </submittedName>
</protein>
<dbReference type="GO" id="GO:0016887">
    <property type="term" value="F:ATP hydrolysis activity"/>
    <property type="evidence" value="ECO:0007669"/>
    <property type="project" value="InterPro"/>
</dbReference>
<dbReference type="GO" id="GO:0006355">
    <property type="term" value="P:regulation of DNA-templated transcription"/>
    <property type="evidence" value="ECO:0007669"/>
    <property type="project" value="InterPro"/>
</dbReference>
<comment type="similarity">
    <text evidence="1">Belongs to the AfsR/DnrI/RedD regulatory family.</text>
</comment>
<dbReference type="CDD" id="cd15831">
    <property type="entry name" value="BTAD"/>
    <property type="match status" value="1"/>
</dbReference>
<dbReference type="SUPFAM" id="SSF46894">
    <property type="entry name" value="C-terminal effector domain of the bipartite response regulators"/>
    <property type="match status" value="1"/>
</dbReference>
<dbReference type="AlphaFoldDB" id="A0A9W4DZS0"/>
<dbReference type="InterPro" id="IPR011990">
    <property type="entry name" value="TPR-like_helical_dom_sf"/>
</dbReference>
<dbReference type="SUPFAM" id="SSF48452">
    <property type="entry name" value="TPR-like"/>
    <property type="match status" value="2"/>
</dbReference>
<proteinExistence type="inferred from homology"/>
<dbReference type="InterPro" id="IPR049945">
    <property type="entry name" value="AAA_22"/>
</dbReference>
<accession>A0A9W4DZS0</accession>
<feature type="region of interest" description="Disordered" evidence="4">
    <location>
        <begin position="1082"/>
        <end position="1102"/>
    </location>
</feature>
<evidence type="ECO:0000256" key="3">
    <source>
        <dbReference type="ARBA" id="ARBA00023125"/>
    </source>
</evidence>
<dbReference type="Gene3D" id="1.10.10.10">
    <property type="entry name" value="Winged helix-like DNA-binding domain superfamily/Winged helix DNA-binding domain"/>
    <property type="match status" value="1"/>
</dbReference>
<dbReference type="InterPro" id="IPR016032">
    <property type="entry name" value="Sig_transdc_resp-reg_C-effctor"/>
</dbReference>
<gene>
    <name evidence="7" type="ORF">SCOCK_790014</name>
</gene>
<dbReference type="EMBL" id="CAJSLV010000113">
    <property type="protein sequence ID" value="CAG6398844.1"/>
    <property type="molecule type" value="Genomic_DNA"/>
</dbReference>
<dbReference type="GO" id="GO:0000160">
    <property type="term" value="P:phosphorelay signal transduction system"/>
    <property type="evidence" value="ECO:0007669"/>
    <property type="project" value="UniProtKB-KW"/>
</dbReference>
<feature type="domain" description="OmpR/PhoB-type" evidence="5">
    <location>
        <begin position="24"/>
        <end position="96"/>
    </location>
</feature>
<reference evidence="7" key="1">
    <citation type="submission" date="2021-05" db="EMBL/GenBank/DDBJ databases">
        <authorList>
            <person name="Arsene-Ploetze F."/>
        </authorList>
    </citation>
    <scope>NUCLEOTIDE SEQUENCE</scope>
    <source>
        <strain evidence="7">DSM 42138</strain>
    </source>
</reference>
<keyword evidence="8" id="KW-1185">Reference proteome</keyword>
<evidence type="ECO:0000259" key="6">
    <source>
        <dbReference type="SMART" id="SM01043"/>
    </source>
</evidence>
<evidence type="ECO:0000313" key="8">
    <source>
        <dbReference type="Proteomes" id="UP001152519"/>
    </source>
</evidence>
<dbReference type="PANTHER" id="PTHR47691">
    <property type="entry name" value="REGULATOR-RELATED"/>
    <property type="match status" value="1"/>
</dbReference>
<dbReference type="InterPro" id="IPR027417">
    <property type="entry name" value="P-loop_NTPase"/>
</dbReference>
<dbReference type="Gene3D" id="1.25.40.10">
    <property type="entry name" value="Tetratricopeptide repeat domain"/>
    <property type="match status" value="2"/>
</dbReference>
<dbReference type="Pfam" id="PF13401">
    <property type="entry name" value="AAA_22"/>
    <property type="match status" value="1"/>
</dbReference>
<dbReference type="PANTHER" id="PTHR47691:SF3">
    <property type="entry name" value="HTH-TYPE TRANSCRIPTIONAL REGULATOR RV0890C-RELATED"/>
    <property type="match status" value="1"/>
</dbReference>
<dbReference type="SMART" id="SM00862">
    <property type="entry name" value="Trans_reg_C"/>
    <property type="match status" value="1"/>
</dbReference>
<organism evidence="7 8">
    <name type="scientific">Actinacidiphila cocklensis</name>
    <dbReference type="NCBI Taxonomy" id="887465"/>
    <lineage>
        <taxon>Bacteria</taxon>
        <taxon>Bacillati</taxon>
        <taxon>Actinomycetota</taxon>
        <taxon>Actinomycetes</taxon>
        <taxon>Kitasatosporales</taxon>
        <taxon>Streptomycetaceae</taxon>
        <taxon>Actinacidiphila</taxon>
    </lineage>
</organism>
<dbReference type="SMART" id="SM01043">
    <property type="entry name" value="BTAD"/>
    <property type="match status" value="1"/>
</dbReference>
<dbReference type="Proteomes" id="UP001152519">
    <property type="component" value="Unassembled WGS sequence"/>
</dbReference>
<evidence type="ECO:0000256" key="2">
    <source>
        <dbReference type="ARBA" id="ARBA00023012"/>
    </source>
</evidence>
<dbReference type="InterPro" id="IPR005158">
    <property type="entry name" value="BTAD"/>
</dbReference>
<evidence type="ECO:0000259" key="5">
    <source>
        <dbReference type="SMART" id="SM00862"/>
    </source>
</evidence>
<keyword evidence="3" id="KW-0238">DNA-binding</keyword>
<feature type="domain" description="Bacterial transcriptional activator" evidence="6">
    <location>
        <begin position="103"/>
        <end position="245"/>
    </location>
</feature>